<keyword evidence="9" id="KW-0832">Ubl conjugation</keyword>
<comment type="similarity">
    <text evidence="3">Belongs to the peroxisomal targeting signal receptor family.</text>
</comment>
<dbReference type="GO" id="GO:0016560">
    <property type="term" value="P:protein import into peroxisome matrix, docking"/>
    <property type="evidence" value="ECO:0007669"/>
    <property type="project" value="TreeGrafter"/>
</dbReference>
<dbReference type="GeneID" id="64573818"/>
<evidence type="ECO:0000256" key="11">
    <source>
        <dbReference type="ARBA" id="ARBA00023010"/>
    </source>
</evidence>
<dbReference type="KEGG" id="bbrx:BRETT_001894"/>
<dbReference type="Pfam" id="PF13432">
    <property type="entry name" value="TPR_16"/>
    <property type="match status" value="1"/>
</dbReference>
<evidence type="ECO:0000256" key="8">
    <source>
        <dbReference type="ARBA" id="ARBA00022803"/>
    </source>
</evidence>
<gene>
    <name evidence="16" type="ORF">BRETT_001894</name>
</gene>
<evidence type="ECO:0000256" key="12">
    <source>
        <dbReference type="ARBA" id="ARBA00023140"/>
    </source>
</evidence>
<dbReference type="EMBL" id="CP063132">
    <property type="protein sequence ID" value="QOU18823.1"/>
    <property type="molecule type" value="Genomic_DNA"/>
</dbReference>
<dbReference type="GO" id="GO:0005778">
    <property type="term" value="C:peroxisomal membrane"/>
    <property type="evidence" value="ECO:0007669"/>
    <property type="project" value="TreeGrafter"/>
</dbReference>
<keyword evidence="15" id="KW-0175">Coiled coil</keyword>
<accession>A0A871QZA7</accession>
<dbReference type="GO" id="GO:0005829">
    <property type="term" value="C:cytosol"/>
    <property type="evidence" value="ECO:0007669"/>
    <property type="project" value="UniProtKB-SubCell"/>
</dbReference>
<comment type="subcellular location">
    <subcellularLocation>
        <location evidence="2">Cytoplasm</location>
        <location evidence="2">Cytosol</location>
    </subcellularLocation>
    <subcellularLocation>
        <location evidence="1">Peroxisome</location>
    </subcellularLocation>
</comment>
<keyword evidence="12" id="KW-0576">Peroxisome</keyword>
<proteinExistence type="inferred from homology"/>
<keyword evidence="6" id="KW-1017">Isopeptide bond</keyword>
<dbReference type="InterPro" id="IPR011990">
    <property type="entry name" value="TPR-like_helical_dom_sf"/>
</dbReference>
<dbReference type="Proteomes" id="UP000663131">
    <property type="component" value="Chromosome 4"/>
</dbReference>
<feature type="repeat" description="TPR" evidence="14">
    <location>
        <begin position="471"/>
        <end position="504"/>
    </location>
</feature>
<dbReference type="Pfam" id="PF00515">
    <property type="entry name" value="TPR_1"/>
    <property type="match status" value="1"/>
</dbReference>
<dbReference type="PROSITE" id="PS50005">
    <property type="entry name" value="TPR"/>
    <property type="match status" value="3"/>
</dbReference>
<sequence length="591" mass="66115">MSFLGGSDCSVNGNALAQFGKRAAGDQSLQQGLRQGAPLDNKLERGNGIRRVNMIDSGDKTQMNKFIGGDLTSGHPLGTFNMRPIGQELQKINQSNGKLHFRERTNNISILPAGARAAGDRNSALWSSEFSGQEQQKMKRQQMPQMQYEGTEAQQSRNYRMGSLPLGMSYGMPYQGMMPFSANTLHQGTSLAENTEKTELKQNQQSMQNWEESFKEVESEVNTEKIAEGDKNLEEETLAEKAEEAQKEEIGANQNQEDEAAAAWQADFERYASGRENYGEYQFAQKNRYLNQEGAYEIGCKLLEGGARLSEAALAFEAAVQQNSMHTDAWLKLGQVQTQNEKEQAGIAALEKCLELSPQNLQALMTLAISYVNEGYDNAAYATLERWIETKYPTVVSQARINDKDINSDDRYTLNKRITKLFLKAAQISPQGANIDADVQTGLGVLFYSLEEYDKTLDCFRAAIKCDPNNALSWNRLGASLANSNRPEQAIEAYTRALQLNPNFVRARYNLGVSFINMGMYKDAVDHLLTGLSLHEVEGPDGNGSYLNDDVQPTSLMETLKRAFLAMNRRDLLDEVKPGMRVEEFRKKYNF</sequence>
<dbReference type="PANTHER" id="PTHR10130">
    <property type="entry name" value="PEROXISOMAL TARGETING SIGNAL 1 RECEPTOR PEX5"/>
    <property type="match status" value="1"/>
</dbReference>
<evidence type="ECO:0000256" key="13">
    <source>
        <dbReference type="ARBA" id="ARBA00032505"/>
    </source>
</evidence>
<evidence type="ECO:0000256" key="3">
    <source>
        <dbReference type="ARBA" id="ARBA00005348"/>
    </source>
</evidence>
<evidence type="ECO:0000313" key="16">
    <source>
        <dbReference type="EMBL" id="QOU18823.1"/>
    </source>
</evidence>
<feature type="coiled-coil region" evidence="15">
    <location>
        <begin position="200"/>
        <end position="259"/>
    </location>
</feature>
<dbReference type="OrthoDB" id="10006023at2759"/>
<evidence type="ECO:0000313" key="17">
    <source>
        <dbReference type="Proteomes" id="UP000663131"/>
    </source>
</evidence>
<keyword evidence="5" id="KW-0963">Cytoplasm</keyword>
<keyword evidence="10" id="KW-0882">Thioester bond</keyword>
<feature type="repeat" description="TPR" evidence="14">
    <location>
        <begin position="327"/>
        <end position="360"/>
    </location>
</feature>
<evidence type="ECO:0000256" key="7">
    <source>
        <dbReference type="ARBA" id="ARBA00022737"/>
    </source>
</evidence>
<evidence type="ECO:0000256" key="6">
    <source>
        <dbReference type="ARBA" id="ARBA00022499"/>
    </source>
</evidence>
<dbReference type="RefSeq" id="XP_041135316.1">
    <property type="nucleotide sequence ID" value="XM_041280433.1"/>
</dbReference>
<evidence type="ECO:0000256" key="5">
    <source>
        <dbReference type="ARBA" id="ARBA00022490"/>
    </source>
</evidence>
<feature type="repeat" description="TPR" evidence="14">
    <location>
        <begin position="437"/>
        <end position="470"/>
    </location>
</feature>
<evidence type="ECO:0000256" key="14">
    <source>
        <dbReference type="PROSITE-ProRule" id="PRU00339"/>
    </source>
</evidence>
<keyword evidence="11" id="KW-0813">Transport</keyword>
<dbReference type="Gene3D" id="1.25.40.10">
    <property type="entry name" value="Tetratricopeptide repeat domain"/>
    <property type="match status" value="1"/>
</dbReference>
<keyword evidence="7" id="KW-0677">Repeat</keyword>
<evidence type="ECO:0000256" key="1">
    <source>
        <dbReference type="ARBA" id="ARBA00004275"/>
    </source>
</evidence>
<evidence type="ECO:0000256" key="10">
    <source>
        <dbReference type="ARBA" id="ARBA00022966"/>
    </source>
</evidence>
<evidence type="ECO:0000256" key="15">
    <source>
        <dbReference type="SAM" id="Coils"/>
    </source>
</evidence>
<organism evidence="16 17">
    <name type="scientific">Dekkera bruxellensis</name>
    <name type="common">Brettanomyces custersii</name>
    <dbReference type="NCBI Taxonomy" id="5007"/>
    <lineage>
        <taxon>Eukaryota</taxon>
        <taxon>Fungi</taxon>
        <taxon>Dikarya</taxon>
        <taxon>Ascomycota</taxon>
        <taxon>Saccharomycotina</taxon>
        <taxon>Pichiomycetes</taxon>
        <taxon>Pichiales</taxon>
        <taxon>Pichiaceae</taxon>
        <taxon>Brettanomyces</taxon>
    </lineage>
</organism>
<evidence type="ECO:0000256" key="9">
    <source>
        <dbReference type="ARBA" id="ARBA00022843"/>
    </source>
</evidence>
<reference evidence="16" key="1">
    <citation type="submission" date="2020-10" db="EMBL/GenBank/DDBJ databases">
        <authorList>
            <person name="Palmer J.M."/>
        </authorList>
    </citation>
    <scope>NUCLEOTIDE SEQUENCE</scope>
    <source>
        <strain evidence="16">UCD 2041</strain>
    </source>
</reference>
<dbReference type="InterPro" id="IPR024111">
    <property type="entry name" value="PEX5/PEX5L"/>
</dbReference>
<reference evidence="16" key="2">
    <citation type="journal article" name="BMC Genomics">
        <title>New genome assemblies reveal patterns of domestication and adaptation across Brettanomyces (Dekkera) species.</title>
        <authorList>
            <person name="Roach M.J."/>
            <person name="Borneman A.R."/>
        </authorList>
    </citation>
    <scope>NUCLEOTIDE SEQUENCE</scope>
    <source>
        <strain evidence="16">UCD 2041</strain>
    </source>
</reference>
<dbReference type="PROSITE" id="PS50293">
    <property type="entry name" value="TPR_REGION"/>
    <property type="match status" value="1"/>
</dbReference>
<keyword evidence="11" id="KW-0653">Protein transport</keyword>
<protein>
    <recommendedName>
        <fullName evidence="4">Peroxisomal targeting signal receptor</fullName>
    </recommendedName>
    <alternativeName>
        <fullName evidence="13">Peroxin-5</fullName>
    </alternativeName>
</protein>
<name>A0A871QZA7_DEKBR</name>
<keyword evidence="8 14" id="KW-0802">TPR repeat</keyword>
<evidence type="ECO:0000256" key="2">
    <source>
        <dbReference type="ARBA" id="ARBA00004514"/>
    </source>
</evidence>
<evidence type="ECO:0000256" key="4">
    <source>
        <dbReference type="ARBA" id="ARBA00014710"/>
    </source>
</evidence>
<dbReference type="SUPFAM" id="SSF48452">
    <property type="entry name" value="TPR-like"/>
    <property type="match status" value="1"/>
</dbReference>
<dbReference type="SMART" id="SM00028">
    <property type="entry name" value="TPR"/>
    <property type="match status" value="4"/>
</dbReference>
<dbReference type="GO" id="GO:0005052">
    <property type="term" value="F:peroxisome matrix targeting signal-1 binding"/>
    <property type="evidence" value="ECO:0007669"/>
    <property type="project" value="TreeGrafter"/>
</dbReference>
<dbReference type="InterPro" id="IPR019734">
    <property type="entry name" value="TPR_rpt"/>
</dbReference>
<keyword evidence="11" id="KW-0811">Translocation</keyword>
<dbReference type="PANTHER" id="PTHR10130:SF0">
    <property type="entry name" value="GH08708P"/>
    <property type="match status" value="1"/>
</dbReference>
<dbReference type="AlphaFoldDB" id="A0A871QZA7"/>